<dbReference type="GO" id="GO:0016538">
    <property type="term" value="F:cyclin-dependent protein serine/threonine kinase regulator activity"/>
    <property type="evidence" value="ECO:0007669"/>
    <property type="project" value="TreeGrafter"/>
</dbReference>
<dbReference type="GO" id="GO:0000307">
    <property type="term" value="C:cyclin-dependent protein kinase holoenzyme complex"/>
    <property type="evidence" value="ECO:0007669"/>
    <property type="project" value="TreeGrafter"/>
</dbReference>
<dbReference type="OrthoDB" id="3033202at2759"/>
<dbReference type="AlphaFoldDB" id="A0A8H5BMC3"/>
<dbReference type="GO" id="GO:0005634">
    <property type="term" value="C:nucleus"/>
    <property type="evidence" value="ECO:0007669"/>
    <property type="project" value="TreeGrafter"/>
</dbReference>
<evidence type="ECO:0000313" key="4">
    <source>
        <dbReference type="Proteomes" id="UP000541558"/>
    </source>
</evidence>
<feature type="domain" description="Cyclin N-terminal" evidence="2">
    <location>
        <begin position="66"/>
        <end position="162"/>
    </location>
</feature>
<evidence type="ECO:0000259" key="2">
    <source>
        <dbReference type="Pfam" id="PF00134"/>
    </source>
</evidence>
<feature type="region of interest" description="Disordered" evidence="1">
    <location>
        <begin position="1"/>
        <end position="34"/>
    </location>
</feature>
<organism evidence="3 4">
    <name type="scientific">Ephemerocybe angulata</name>
    <dbReference type="NCBI Taxonomy" id="980116"/>
    <lineage>
        <taxon>Eukaryota</taxon>
        <taxon>Fungi</taxon>
        <taxon>Dikarya</taxon>
        <taxon>Basidiomycota</taxon>
        <taxon>Agaricomycotina</taxon>
        <taxon>Agaricomycetes</taxon>
        <taxon>Agaricomycetidae</taxon>
        <taxon>Agaricales</taxon>
        <taxon>Agaricineae</taxon>
        <taxon>Psathyrellaceae</taxon>
        <taxon>Ephemerocybe</taxon>
    </lineage>
</organism>
<evidence type="ECO:0000256" key="1">
    <source>
        <dbReference type="SAM" id="MobiDB-lite"/>
    </source>
</evidence>
<gene>
    <name evidence="3" type="ORF">D9611_000662</name>
</gene>
<accession>A0A8H5BMC3</accession>
<keyword evidence="4" id="KW-1185">Reference proteome</keyword>
<dbReference type="InterPro" id="IPR036915">
    <property type="entry name" value="Cyclin-like_sf"/>
</dbReference>
<sequence length="302" mass="33690">MDVAASNPPATKVVGTPPPSQTKPNTSDATHDPFDSPEPLARICARFITHLFACPVAPARDRRLQSRLDHFIAYTLRRTNLAPPITFASLILLQRLKFKFPTTAGNDGHRLFITAFMISSKVFCDHTFSNESWRLVSRNMFTLKQLNRMEREMCNYLDWNLNVDAHVLANFEVTITSDFHQYRPQYPRYSPIMLSHHNTGAQDSKSMTEVVTEAVSTGNPQTEMSVPINSLQQPIDTSIITQPVGPGPTDTARHPTNDPTPSVHQDGVKADTFFPGLRATDDCDAAIPLRGRMYKFASGSAF</sequence>
<dbReference type="Proteomes" id="UP000541558">
    <property type="component" value="Unassembled WGS sequence"/>
</dbReference>
<dbReference type="Gene3D" id="1.10.472.10">
    <property type="entry name" value="Cyclin-like"/>
    <property type="match status" value="1"/>
</dbReference>
<evidence type="ECO:0000313" key="3">
    <source>
        <dbReference type="EMBL" id="KAF5325764.1"/>
    </source>
</evidence>
<proteinExistence type="predicted"/>
<reference evidence="3 4" key="1">
    <citation type="journal article" date="2020" name="ISME J.">
        <title>Uncovering the hidden diversity of litter-decomposition mechanisms in mushroom-forming fungi.</title>
        <authorList>
            <person name="Floudas D."/>
            <person name="Bentzer J."/>
            <person name="Ahren D."/>
            <person name="Johansson T."/>
            <person name="Persson P."/>
            <person name="Tunlid A."/>
        </authorList>
    </citation>
    <scope>NUCLEOTIDE SEQUENCE [LARGE SCALE GENOMIC DNA]</scope>
    <source>
        <strain evidence="3 4">CBS 175.51</strain>
    </source>
</reference>
<dbReference type="InterPro" id="IPR013922">
    <property type="entry name" value="Cyclin_PHO80-like"/>
</dbReference>
<name>A0A8H5BMC3_9AGAR</name>
<dbReference type="CDD" id="cd20557">
    <property type="entry name" value="CYCLIN_ScPCL1-like"/>
    <property type="match status" value="1"/>
</dbReference>
<dbReference type="Pfam" id="PF00134">
    <property type="entry name" value="Cyclin_N"/>
    <property type="match status" value="1"/>
</dbReference>
<dbReference type="PANTHER" id="PTHR15615:SF108">
    <property type="entry name" value="PROTEIN CNPPD1"/>
    <property type="match status" value="1"/>
</dbReference>
<protein>
    <recommendedName>
        <fullName evidence="2">Cyclin N-terminal domain-containing protein</fullName>
    </recommendedName>
</protein>
<feature type="region of interest" description="Disordered" evidence="1">
    <location>
        <begin position="243"/>
        <end position="268"/>
    </location>
</feature>
<dbReference type="GO" id="GO:0019901">
    <property type="term" value="F:protein kinase binding"/>
    <property type="evidence" value="ECO:0007669"/>
    <property type="project" value="InterPro"/>
</dbReference>
<dbReference type="EMBL" id="JAACJK010000163">
    <property type="protein sequence ID" value="KAF5325764.1"/>
    <property type="molecule type" value="Genomic_DNA"/>
</dbReference>
<comment type="caution">
    <text evidence="3">The sequence shown here is derived from an EMBL/GenBank/DDBJ whole genome shotgun (WGS) entry which is preliminary data.</text>
</comment>
<dbReference type="SUPFAM" id="SSF47954">
    <property type="entry name" value="Cyclin-like"/>
    <property type="match status" value="1"/>
</dbReference>
<dbReference type="InterPro" id="IPR006671">
    <property type="entry name" value="Cyclin_N"/>
</dbReference>
<dbReference type="PANTHER" id="PTHR15615">
    <property type="match status" value="1"/>
</dbReference>